<dbReference type="NCBIfam" id="NF009977">
    <property type="entry name" value="PRK13442.1"/>
    <property type="match status" value="1"/>
</dbReference>
<organism evidence="10 11">
    <name type="scientific">Cryobacterium serini</name>
    <dbReference type="NCBI Taxonomy" id="1259201"/>
    <lineage>
        <taxon>Bacteria</taxon>
        <taxon>Bacillati</taxon>
        <taxon>Actinomycetota</taxon>
        <taxon>Actinomycetes</taxon>
        <taxon>Micrococcales</taxon>
        <taxon>Microbacteriaceae</taxon>
        <taxon>Cryobacterium</taxon>
    </lineage>
</organism>
<evidence type="ECO:0000256" key="1">
    <source>
        <dbReference type="ARBA" id="ARBA00004202"/>
    </source>
</evidence>
<keyword evidence="3 8" id="KW-0813">Transport</keyword>
<dbReference type="RefSeq" id="WP_134529564.1">
    <property type="nucleotide sequence ID" value="NZ_SOHN01000010.1"/>
</dbReference>
<keyword evidence="6 8" id="KW-0139">CF(1)</keyword>
<dbReference type="AlphaFoldDB" id="A0A4R9BPR9"/>
<dbReference type="PANTHER" id="PTHR13822">
    <property type="entry name" value="ATP SYNTHASE DELTA/EPSILON CHAIN"/>
    <property type="match status" value="1"/>
</dbReference>
<evidence type="ECO:0000256" key="7">
    <source>
        <dbReference type="ARBA" id="ARBA00023310"/>
    </source>
</evidence>
<evidence type="ECO:0000256" key="8">
    <source>
        <dbReference type="RuleBase" id="RU003656"/>
    </source>
</evidence>
<dbReference type="InterPro" id="IPR020546">
    <property type="entry name" value="ATP_synth_F1_dsu/esu_N"/>
</dbReference>
<feature type="domain" description="ATP synthase F1 complex delta/epsilon subunit N-terminal" evidence="9">
    <location>
        <begin position="5"/>
        <end position="84"/>
    </location>
</feature>
<keyword evidence="5" id="KW-0472">Membrane</keyword>
<dbReference type="InterPro" id="IPR001469">
    <property type="entry name" value="ATP_synth_F1_dsu/esu"/>
</dbReference>
<dbReference type="NCBIfam" id="TIGR01216">
    <property type="entry name" value="ATP_synt_epsi"/>
    <property type="match status" value="1"/>
</dbReference>
<comment type="caution">
    <text evidence="10">The sequence shown here is derived from an EMBL/GenBank/DDBJ whole genome shotgun (WGS) entry which is preliminary data.</text>
</comment>
<accession>A0A4R9BPR9</accession>
<evidence type="ECO:0000313" key="11">
    <source>
        <dbReference type="Proteomes" id="UP000297626"/>
    </source>
</evidence>
<dbReference type="GO" id="GO:0046933">
    <property type="term" value="F:proton-transporting ATP synthase activity, rotational mechanism"/>
    <property type="evidence" value="ECO:0007669"/>
    <property type="project" value="InterPro"/>
</dbReference>
<comment type="subcellular location">
    <subcellularLocation>
        <location evidence="1">Cell membrane</location>
        <topology evidence="1">Peripheral membrane protein</topology>
    </subcellularLocation>
</comment>
<evidence type="ECO:0000259" key="9">
    <source>
        <dbReference type="Pfam" id="PF02823"/>
    </source>
</evidence>
<dbReference type="Pfam" id="PF02823">
    <property type="entry name" value="ATP-synt_DE_N"/>
    <property type="match status" value="1"/>
</dbReference>
<gene>
    <name evidence="10" type="ORF">E3T51_09115</name>
</gene>
<dbReference type="GO" id="GO:0045259">
    <property type="term" value="C:proton-transporting ATP synthase complex"/>
    <property type="evidence" value="ECO:0007669"/>
    <property type="project" value="UniProtKB-KW"/>
</dbReference>
<evidence type="ECO:0000256" key="2">
    <source>
        <dbReference type="ARBA" id="ARBA00005712"/>
    </source>
</evidence>
<dbReference type="GO" id="GO:0005886">
    <property type="term" value="C:plasma membrane"/>
    <property type="evidence" value="ECO:0007669"/>
    <property type="project" value="UniProtKB-SubCell"/>
</dbReference>
<dbReference type="Gene3D" id="2.60.15.10">
    <property type="entry name" value="F0F1 ATP synthase delta/epsilon subunit, N-terminal"/>
    <property type="match status" value="1"/>
</dbReference>
<keyword evidence="7 8" id="KW-0066">ATP synthesis</keyword>
<dbReference type="InterPro" id="IPR036771">
    <property type="entry name" value="ATPsynth_dsu/esu_N"/>
</dbReference>
<protein>
    <submittedName>
        <fullName evidence="10">F0F1 ATP synthase subunit epsilon</fullName>
    </submittedName>
</protein>
<comment type="similarity">
    <text evidence="2 8">Belongs to the ATPase epsilon chain family.</text>
</comment>
<dbReference type="SUPFAM" id="SSF51344">
    <property type="entry name" value="Epsilon subunit of F1F0-ATP synthase N-terminal domain"/>
    <property type="match status" value="1"/>
</dbReference>
<evidence type="ECO:0000256" key="4">
    <source>
        <dbReference type="ARBA" id="ARBA00023065"/>
    </source>
</evidence>
<keyword evidence="11" id="KW-1185">Reference proteome</keyword>
<dbReference type="PANTHER" id="PTHR13822:SF10">
    <property type="entry name" value="ATP SYNTHASE EPSILON CHAIN, CHLOROPLASTIC"/>
    <property type="match status" value="1"/>
</dbReference>
<comment type="subunit">
    <text evidence="8">F-type ATPases have 2 components, CF(1) - the catalytic core - and CF(0) - the membrane proton channel. CF(1) has five subunits: alpha(3), beta(3), gamma(1), delta(1), epsilon(1). CF(0) has three main subunits: a, b and c.</text>
</comment>
<keyword evidence="4 8" id="KW-0406">Ion transport</keyword>
<reference evidence="10 11" key="1">
    <citation type="submission" date="2019-03" db="EMBL/GenBank/DDBJ databases">
        <title>Genomics of glacier-inhabiting Cryobacterium strains.</title>
        <authorList>
            <person name="Liu Q."/>
            <person name="Xin Y.-H."/>
        </authorList>
    </citation>
    <scope>NUCLEOTIDE SEQUENCE [LARGE SCALE GENOMIC DNA]</scope>
    <source>
        <strain evidence="10 11">Sr54</strain>
    </source>
</reference>
<name>A0A4R9BPR9_9MICO</name>
<dbReference type="CDD" id="cd12152">
    <property type="entry name" value="F1-ATPase_delta"/>
    <property type="match status" value="1"/>
</dbReference>
<sequence>MAKSLSVSVVSADQQVWSGEVTMVVAKTVEGEIGILAGHEPMLAILAAGDVRLTLADGSKVLAQAEDGFLSVDNDVITIVARKAELVGSK</sequence>
<evidence type="ECO:0000256" key="6">
    <source>
        <dbReference type="ARBA" id="ARBA00023196"/>
    </source>
</evidence>
<proteinExistence type="inferred from homology"/>
<evidence type="ECO:0000313" key="10">
    <source>
        <dbReference type="EMBL" id="TFD88373.1"/>
    </source>
</evidence>
<dbReference type="Proteomes" id="UP000297626">
    <property type="component" value="Unassembled WGS sequence"/>
</dbReference>
<evidence type="ECO:0000256" key="3">
    <source>
        <dbReference type="ARBA" id="ARBA00022448"/>
    </source>
</evidence>
<dbReference type="EMBL" id="SOHN01000010">
    <property type="protein sequence ID" value="TFD88373.1"/>
    <property type="molecule type" value="Genomic_DNA"/>
</dbReference>
<evidence type="ECO:0000256" key="5">
    <source>
        <dbReference type="ARBA" id="ARBA00023136"/>
    </source>
</evidence>